<dbReference type="InterPro" id="IPR013784">
    <property type="entry name" value="Carb-bd-like_fold"/>
</dbReference>
<accession>A0A1H6UN50</accession>
<dbReference type="Proteomes" id="UP000199420">
    <property type="component" value="Unassembled WGS sequence"/>
</dbReference>
<proteinExistence type="predicted"/>
<evidence type="ECO:0008006" key="4">
    <source>
        <dbReference type="Google" id="ProtNLM"/>
    </source>
</evidence>
<dbReference type="RefSeq" id="WP_245747221.1">
    <property type="nucleotide sequence ID" value="NZ_FNYC01000003.1"/>
</dbReference>
<name>A0A1H6UN50_9GAMM</name>
<dbReference type="GO" id="GO:0030246">
    <property type="term" value="F:carbohydrate binding"/>
    <property type="evidence" value="ECO:0007669"/>
    <property type="project" value="InterPro"/>
</dbReference>
<evidence type="ECO:0000256" key="1">
    <source>
        <dbReference type="SAM" id="SignalP"/>
    </source>
</evidence>
<dbReference type="AlphaFoldDB" id="A0A1H6UN50"/>
<sequence length="129" mass="13568">MNALFSNQACAPRRSVIRTMAVMAVVGACAAAGSFAVQAAETTGRIFGHAPPGSTVVIGSDEYAIQRSFPVNDEGRYLATWLPVGVYTVTVLDNGQPLARHPSVQIYVDRGSRVDLGCAGARCREVAAN</sequence>
<feature type="chain" id="PRO_5011742992" description="Carboxypeptidase regulatory-like domain-containing protein" evidence="1">
    <location>
        <begin position="40"/>
        <end position="129"/>
    </location>
</feature>
<evidence type="ECO:0000313" key="3">
    <source>
        <dbReference type="Proteomes" id="UP000199420"/>
    </source>
</evidence>
<keyword evidence="3" id="KW-1185">Reference proteome</keyword>
<reference evidence="2 3" key="1">
    <citation type="submission" date="2016-10" db="EMBL/GenBank/DDBJ databases">
        <authorList>
            <person name="de Groot N.N."/>
        </authorList>
    </citation>
    <scope>NUCLEOTIDE SEQUENCE [LARGE SCALE GENOMIC DNA]</scope>
    <source>
        <strain evidence="2 3">DSM 26515</strain>
    </source>
</reference>
<dbReference type="EMBL" id="FNYC01000003">
    <property type="protein sequence ID" value="SEI91177.1"/>
    <property type="molecule type" value="Genomic_DNA"/>
</dbReference>
<protein>
    <recommendedName>
        <fullName evidence="4">Carboxypeptidase regulatory-like domain-containing protein</fullName>
    </recommendedName>
</protein>
<gene>
    <name evidence="2" type="ORF">SAMN04487997_2012</name>
</gene>
<feature type="signal peptide" evidence="1">
    <location>
        <begin position="1"/>
        <end position="39"/>
    </location>
</feature>
<keyword evidence="1" id="KW-0732">Signal</keyword>
<evidence type="ECO:0000313" key="2">
    <source>
        <dbReference type="EMBL" id="SEI91177.1"/>
    </source>
</evidence>
<organism evidence="2 3">
    <name type="scientific">Frateuria terrea</name>
    <dbReference type="NCBI Taxonomy" id="529704"/>
    <lineage>
        <taxon>Bacteria</taxon>
        <taxon>Pseudomonadati</taxon>
        <taxon>Pseudomonadota</taxon>
        <taxon>Gammaproteobacteria</taxon>
        <taxon>Lysobacterales</taxon>
        <taxon>Rhodanobacteraceae</taxon>
        <taxon>Frateuria</taxon>
    </lineage>
</organism>
<dbReference type="SUPFAM" id="SSF49452">
    <property type="entry name" value="Starch-binding domain-like"/>
    <property type="match status" value="1"/>
</dbReference>